<evidence type="ECO:0000256" key="1">
    <source>
        <dbReference type="SAM" id="MobiDB-lite"/>
    </source>
</evidence>
<evidence type="ECO:0000313" key="4">
    <source>
        <dbReference type="Proteomes" id="UP001204445"/>
    </source>
</evidence>
<dbReference type="RefSeq" id="WP_259057335.1">
    <property type="nucleotide sequence ID" value="NZ_JANUCT010000022.1"/>
</dbReference>
<comment type="caution">
    <text evidence="3">The sequence shown here is derived from an EMBL/GenBank/DDBJ whole genome shotgun (WGS) entry which is preliminary data.</text>
</comment>
<proteinExistence type="predicted"/>
<keyword evidence="4" id="KW-1185">Reference proteome</keyword>
<feature type="compositionally biased region" description="Basic and acidic residues" evidence="1">
    <location>
        <begin position="139"/>
        <end position="156"/>
    </location>
</feature>
<feature type="chain" id="PRO_5042028711" evidence="2">
    <location>
        <begin position="24"/>
        <end position="156"/>
    </location>
</feature>
<feature type="region of interest" description="Disordered" evidence="1">
    <location>
        <begin position="137"/>
        <end position="156"/>
    </location>
</feature>
<name>A0AAE3L612_9GAMM</name>
<accession>A0AAE3L612</accession>
<reference evidence="3" key="1">
    <citation type="submission" date="2022-08" db="EMBL/GenBank/DDBJ databases">
        <title>Genomic Encyclopedia of Type Strains, Phase III (KMG-III): the genomes of soil and plant-associated and newly described type strains.</title>
        <authorList>
            <person name="Whitman W."/>
        </authorList>
    </citation>
    <scope>NUCLEOTIDE SEQUENCE</scope>
    <source>
        <strain evidence="3">HMT 1</strain>
    </source>
</reference>
<gene>
    <name evidence="3" type="ORF">J2T55_002458</name>
</gene>
<feature type="signal peptide" evidence="2">
    <location>
        <begin position="1"/>
        <end position="23"/>
    </location>
</feature>
<evidence type="ECO:0000313" key="3">
    <source>
        <dbReference type="EMBL" id="MCS3904422.1"/>
    </source>
</evidence>
<organism evidence="3 4">
    <name type="scientific">Methylohalomonas lacus</name>
    <dbReference type="NCBI Taxonomy" id="398773"/>
    <lineage>
        <taxon>Bacteria</taxon>
        <taxon>Pseudomonadati</taxon>
        <taxon>Pseudomonadota</taxon>
        <taxon>Gammaproteobacteria</taxon>
        <taxon>Methylohalomonadales</taxon>
        <taxon>Methylohalomonadaceae</taxon>
        <taxon>Methylohalomonas</taxon>
    </lineage>
</organism>
<dbReference type="EMBL" id="JANUCT010000022">
    <property type="protein sequence ID" value="MCS3904422.1"/>
    <property type="molecule type" value="Genomic_DNA"/>
</dbReference>
<keyword evidence="2" id="KW-0732">Signal</keyword>
<evidence type="ECO:0000256" key="2">
    <source>
        <dbReference type="SAM" id="SignalP"/>
    </source>
</evidence>
<sequence length="156" mass="17860">MSTRLIYCPLMILLLTLAGTLQAREDDYFGRLFTSPEQRDRIDTIRYATEPEPEEIAVIEPEPEPEQQEIPPNISLRGMIRGGDGEPVYWINDSNSMQADFMQDSITVLPGNEGSREILIRLPDDRIIPLQVGESYIPDSEKTPQTELQRVETRNR</sequence>
<dbReference type="AlphaFoldDB" id="A0AAE3L612"/>
<protein>
    <submittedName>
        <fullName evidence="3">Uncharacterized protein</fullName>
    </submittedName>
</protein>
<dbReference type="Proteomes" id="UP001204445">
    <property type="component" value="Unassembled WGS sequence"/>
</dbReference>